<feature type="transmembrane region" description="Helical" evidence="1">
    <location>
        <begin position="6"/>
        <end position="27"/>
    </location>
</feature>
<keyword evidence="1" id="KW-1133">Transmembrane helix</keyword>
<sequence>MFLESHLLNLLTTFSVVLTTGVIFSVLTINHTRIIRADLQFISIEAAVAGGALVSQLAPGLAKIDSLDQVLLGLYVVGLGLFKASELVYLRKVKQEREVQMSVISALRGKPSLVGKFAQKLKESKQKGLNKVTPVQ</sequence>
<dbReference type="AlphaFoldDB" id="A0A7S3MW44"/>
<reference evidence="2" key="1">
    <citation type="submission" date="2021-01" db="EMBL/GenBank/DDBJ databases">
        <authorList>
            <person name="Corre E."/>
            <person name="Pelletier E."/>
            <person name="Niang G."/>
            <person name="Scheremetjew M."/>
            <person name="Finn R."/>
            <person name="Kale V."/>
            <person name="Holt S."/>
            <person name="Cochrane G."/>
            <person name="Meng A."/>
            <person name="Brown T."/>
            <person name="Cohen L."/>
        </authorList>
    </citation>
    <scope>NUCLEOTIDE SEQUENCE</scope>
    <source>
        <strain evidence="2">S3</strain>
    </source>
</reference>
<feature type="transmembrane region" description="Helical" evidence="1">
    <location>
        <begin position="70"/>
        <end position="90"/>
    </location>
</feature>
<evidence type="ECO:0000313" key="2">
    <source>
        <dbReference type="EMBL" id="CAE0327625.1"/>
    </source>
</evidence>
<proteinExistence type="predicted"/>
<name>A0A7S3MW44_9SPIT</name>
<protein>
    <submittedName>
        <fullName evidence="2">Uncharacterized protein</fullName>
    </submittedName>
</protein>
<accession>A0A7S3MW44</accession>
<gene>
    <name evidence="2" type="ORF">SINC0208_LOCUS8252</name>
</gene>
<organism evidence="2">
    <name type="scientific">Strombidium inclinatum</name>
    <dbReference type="NCBI Taxonomy" id="197538"/>
    <lineage>
        <taxon>Eukaryota</taxon>
        <taxon>Sar</taxon>
        <taxon>Alveolata</taxon>
        <taxon>Ciliophora</taxon>
        <taxon>Intramacronucleata</taxon>
        <taxon>Spirotrichea</taxon>
        <taxon>Oligotrichia</taxon>
        <taxon>Strombidiidae</taxon>
        <taxon>Strombidium</taxon>
    </lineage>
</organism>
<keyword evidence="1" id="KW-0472">Membrane</keyword>
<evidence type="ECO:0000256" key="1">
    <source>
        <dbReference type="SAM" id="Phobius"/>
    </source>
</evidence>
<keyword evidence="1" id="KW-0812">Transmembrane</keyword>
<dbReference type="EMBL" id="HBIH01020814">
    <property type="protein sequence ID" value="CAE0327625.1"/>
    <property type="molecule type" value="Transcribed_RNA"/>
</dbReference>